<dbReference type="PANTHER" id="PTHR39178:SF1">
    <property type="entry name" value="RIBOSOMAL-PROCESSING CYSTEINE PROTEASE PRP"/>
    <property type="match status" value="1"/>
</dbReference>
<dbReference type="Proteomes" id="UP000005273">
    <property type="component" value="Unassembled WGS sequence"/>
</dbReference>
<dbReference type="GO" id="GO:0042254">
    <property type="term" value="P:ribosome biogenesis"/>
    <property type="evidence" value="ECO:0007669"/>
    <property type="project" value="UniProtKB-KW"/>
</dbReference>
<dbReference type="CDD" id="cd16332">
    <property type="entry name" value="Prp-like"/>
    <property type="match status" value="1"/>
</dbReference>
<dbReference type="GO" id="GO:0008234">
    <property type="term" value="F:cysteine-type peptidase activity"/>
    <property type="evidence" value="ECO:0007669"/>
    <property type="project" value="UniProtKB-KW"/>
</dbReference>
<protein>
    <recommendedName>
        <fullName evidence="6">Ribosomal processing cysteine protease Prp</fullName>
    </recommendedName>
</protein>
<dbReference type="InterPro" id="IPR036764">
    <property type="entry name" value="Peptidase_Prp_sf"/>
</dbReference>
<evidence type="ECO:0000256" key="3">
    <source>
        <dbReference type="ARBA" id="ARBA00022801"/>
    </source>
</evidence>
<evidence type="ECO:0000313" key="7">
    <source>
        <dbReference type="EMBL" id="KRT36307.1"/>
    </source>
</evidence>
<sequence>MIKISIGIGEKGPLSVEARGHSGYAQKGEDVVCAAVSTLMHALLLGLKEVVEAKDVVFDIQDDVPLFFLSWNEGTLEDPKAKAVIETVLGSLRSIADSYPGYVQIVEVSIN</sequence>
<keyword evidence="2" id="KW-0645">Protease</keyword>
<evidence type="ECO:0000256" key="1">
    <source>
        <dbReference type="ARBA" id="ARBA00022517"/>
    </source>
</evidence>
<dbReference type="eggNOG" id="COG2868">
    <property type="taxonomic scope" value="Bacteria"/>
</dbReference>
<keyword evidence="4" id="KW-0788">Thiol protease</keyword>
<reference evidence="8" key="1">
    <citation type="submission" date="2012-09" db="EMBL/GenBank/DDBJ databases">
        <authorList>
            <person name="Weinstock G."/>
            <person name="Sodergren E."/>
            <person name="Clifton S."/>
            <person name="Fulton L."/>
            <person name="Fulton B."/>
            <person name="Courtney L."/>
            <person name="Fronick C."/>
            <person name="Harrison M."/>
            <person name="Strong C."/>
            <person name="Farmer C."/>
            <person name="Delehaunty K."/>
            <person name="Markovic C."/>
            <person name="Hall O."/>
            <person name="Minx P."/>
            <person name="Tomlinson C."/>
            <person name="Mitreva M."/>
            <person name="Nelson J."/>
            <person name="Hou S."/>
            <person name="Wollam A."/>
            <person name="Pepin K.H."/>
            <person name="Johnson M."/>
            <person name="Bhonagiri V."/>
            <person name="Nash W.E."/>
            <person name="Suruliraj S."/>
            <person name="Warren W."/>
            <person name="Chinwalla A."/>
            <person name="Mardis E.R."/>
            <person name="Wilson R.K."/>
        </authorList>
    </citation>
    <scope>NUCLEOTIDE SEQUENCE [LARGE SCALE GENOMIC DNA]</scope>
    <source>
        <strain evidence="8">OS1</strain>
    </source>
</reference>
<dbReference type="AlphaFoldDB" id="A0A0T5XD93"/>
<keyword evidence="1" id="KW-0690">Ribosome biogenesis</keyword>
<dbReference type="Pfam" id="PF04327">
    <property type="entry name" value="Peptidase_Prp"/>
    <property type="match status" value="1"/>
</dbReference>
<proteinExistence type="inferred from homology"/>
<dbReference type="GO" id="GO:0006508">
    <property type="term" value="P:proteolysis"/>
    <property type="evidence" value="ECO:0007669"/>
    <property type="project" value="UniProtKB-KW"/>
</dbReference>
<dbReference type="STRING" id="592015.HMPREF1705_03582"/>
<comment type="caution">
    <text evidence="7">The sequence shown here is derived from an EMBL/GenBank/DDBJ whole genome shotgun (WGS) entry which is preliminary data.</text>
</comment>
<keyword evidence="3" id="KW-0378">Hydrolase</keyword>
<evidence type="ECO:0000313" key="8">
    <source>
        <dbReference type="Proteomes" id="UP000005273"/>
    </source>
</evidence>
<evidence type="ECO:0000256" key="4">
    <source>
        <dbReference type="ARBA" id="ARBA00022807"/>
    </source>
</evidence>
<organism evidence="7 8">
    <name type="scientific">Acetomicrobium hydrogeniformans ATCC BAA-1850</name>
    <dbReference type="NCBI Taxonomy" id="592015"/>
    <lineage>
        <taxon>Bacteria</taxon>
        <taxon>Thermotogati</taxon>
        <taxon>Synergistota</taxon>
        <taxon>Synergistia</taxon>
        <taxon>Synergistales</taxon>
        <taxon>Acetomicrobiaceae</taxon>
        <taxon>Acetomicrobium</taxon>
    </lineage>
</organism>
<gene>
    <name evidence="7" type="ORF">HMPREF1705_03582</name>
</gene>
<accession>A0A0T5XD93</accession>
<evidence type="ECO:0000256" key="2">
    <source>
        <dbReference type="ARBA" id="ARBA00022670"/>
    </source>
</evidence>
<dbReference type="OrthoDB" id="48998at2"/>
<dbReference type="RefSeq" id="WP_057940968.1">
    <property type="nucleotide sequence ID" value="NZ_ACJX03000001.1"/>
</dbReference>
<keyword evidence="8" id="KW-1185">Reference proteome</keyword>
<evidence type="ECO:0000256" key="6">
    <source>
        <dbReference type="ARBA" id="ARBA00044538"/>
    </source>
</evidence>
<dbReference type="EMBL" id="ACJX03000001">
    <property type="protein sequence ID" value="KRT36307.1"/>
    <property type="molecule type" value="Genomic_DNA"/>
</dbReference>
<dbReference type="InterPro" id="IPR007422">
    <property type="entry name" value="Peptidase_Prp"/>
</dbReference>
<comment type="similarity">
    <text evidence="5">Belongs to the Prp family.</text>
</comment>
<name>A0A0T5XD93_9BACT</name>
<dbReference type="PANTHER" id="PTHR39178">
    <property type="entry name" value="HYPOTHETICAL RIBOSOME-ASSOCIATED PROTEIN"/>
    <property type="match status" value="1"/>
</dbReference>
<dbReference type="Gene3D" id="3.30.70.1490">
    <property type="entry name" value="Cysteine protease Prp"/>
    <property type="match status" value="1"/>
</dbReference>
<dbReference type="SUPFAM" id="SSF118010">
    <property type="entry name" value="TM1457-like"/>
    <property type="match status" value="1"/>
</dbReference>
<evidence type="ECO:0000256" key="5">
    <source>
        <dbReference type="ARBA" id="ARBA00044503"/>
    </source>
</evidence>